<evidence type="ECO:0000256" key="1">
    <source>
        <dbReference type="ARBA" id="ARBA00023054"/>
    </source>
</evidence>
<comment type="caution">
    <text evidence="4">The sequence shown here is derived from an EMBL/GenBank/DDBJ whole genome shotgun (WGS) entry which is preliminary data.</text>
</comment>
<sequence length="477" mass="55510">MIFYFQLVSLQAELARKKEEAVNVTKNVPQSSSKLQIKPHIQQEIHLKKDVRKEVQEDGESENIPQSSSAIEDKVKESLLIKTKLYEQLRNKELVCEDDDRFLVNFNGESDEVPKEESGDDSDPESEWVTFVDALGRSRTCLRTDLDHYKKLDSKLKVEEHCEEPPQPPEKLVAPVSDEIMLWDKRKDELRKKWEEEENRLSKKHNIHYQDILFNEARTHGVGYYSFSQDESERTVQQEALKKLREETEKNQKVALSVKERRDQLMKQRVAAAKRRKRLRMGLPPDEDEKDEAVIPDDEDPNPKEKLKSKQNEPLEQKVDEFLNVMKRSAHVRPWDVGKDGIQAPVLTQHEWNDKQRAKRLTEFAPPSIYKSTGPINESHSSRAPSGKHTFQQSSADFEKTTPINFEYDVNEDRFAKAKHSIKRAEIPPPLSYDKGKEKKPKKCNIEESIVAGLNFLKNLEPKKSKTLDDKIREDYT</sequence>
<feature type="region of interest" description="Disordered" evidence="2">
    <location>
        <begin position="107"/>
        <end position="126"/>
    </location>
</feature>
<evidence type="ECO:0000259" key="3">
    <source>
        <dbReference type="Pfam" id="PF25449"/>
    </source>
</evidence>
<evidence type="ECO:0000313" key="5">
    <source>
        <dbReference type="Proteomes" id="UP001367676"/>
    </source>
</evidence>
<feature type="region of interest" description="Disordered" evidence="2">
    <location>
        <begin position="269"/>
        <end position="316"/>
    </location>
</feature>
<feature type="domain" description="CCDC174 alpha/beta GRSR" evidence="3">
    <location>
        <begin position="128"/>
        <end position="156"/>
    </location>
</feature>
<dbReference type="InterPro" id="IPR025066">
    <property type="entry name" value="CCDC174-like"/>
</dbReference>
<feature type="compositionally biased region" description="Polar residues" evidence="2">
    <location>
        <begin position="370"/>
        <end position="396"/>
    </location>
</feature>
<feature type="region of interest" description="Disordered" evidence="2">
    <location>
        <begin position="363"/>
        <end position="398"/>
    </location>
</feature>
<evidence type="ECO:0000313" key="4">
    <source>
        <dbReference type="EMBL" id="KAK7605382.1"/>
    </source>
</evidence>
<dbReference type="EMBL" id="JBBCAQ010000002">
    <property type="protein sequence ID" value="KAK7605382.1"/>
    <property type="molecule type" value="Genomic_DNA"/>
</dbReference>
<dbReference type="GO" id="GO:0005634">
    <property type="term" value="C:nucleus"/>
    <property type="evidence" value="ECO:0007669"/>
    <property type="project" value="TreeGrafter"/>
</dbReference>
<dbReference type="AlphaFoldDB" id="A0AAN9TX38"/>
<dbReference type="Pfam" id="PF25449">
    <property type="entry name" value="CCDC174_GRSR"/>
    <property type="match status" value="1"/>
</dbReference>
<organism evidence="4 5">
    <name type="scientific">Parthenolecanium corni</name>
    <dbReference type="NCBI Taxonomy" id="536013"/>
    <lineage>
        <taxon>Eukaryota</taxon>
        <taxon>Metazoa</taxon>
        <taxon>Ecdysozoa</taxon>
        <taxon>Arthropoda</taxon>
        <taxon>Hexapoda</taxon>
        <taxon>Insecta</taxon>
        <taxon>Pterygota</taxon>
        <taxon>Neoptera</taxon>
        <taxon>Paraneoptera</taxon>
        <taxon>Hemiptera</taxon>
        <taxon>Sternorrhyncha</taxon>
        <taxon>Coccoidea</taxon>
        <taxon>Coccidae</taxon>
        <taxon>Parthenolecanium</taxon>
    </lineage>
</organism>
<dbReference type="PANTHER" id="PTHR15885">
    <property type="entry name" value="COILED-COIL DOMAIN-CONTAINING PROTEIN 174"/>
    <property type="match status" value="1"/>
</dbReference>
<dbReference type="Pfam" id="PF13300">
    <property type="entry name" value="DUF4078"/>
    <property type="match status" value="1"/>
</dbReference>
<feature type="compositionally biased region" description="Basic and acidic residues" evidence="2">
    <location>
        <begin position="301"/>
        <end position="316"/>
    </location>
</feature>
<gene>
    <name evidence="4" type="ORF">V9T40_007240</name>
</gene>
<evidence type="ECO:0000256" key="2">
    <source>
        <dbReference type="SAM" id="MobiDB-lite"/>
    </source>
</evidence>
<keyword evidence="5" id="KW-1185">Reference proteome</keyword>
<dbReference type="PANTHER" id="PTHR15885:SF1">
    <property type="entry name" value="COILED-COIL DOMAIN-CONTAINING PROTEIN 174"/>
    <property type="match status" value="1"/>
</dbReference>
<keyword evidence="1" id="KW-0175">Coiled coil</keyword>
<reference evidence="4 5" key="1">
    <citation type="submission" date="2024-03" db="EMBL/GenBank/DDBJ databases">
        <title>Adaptation during the transition from Ophiocordyceps entomopathogen to insect associate is accompanied by gene loss and intensified selection.</title>
        <authorList>
            <person name="Ward C.M."/>
            <person name="Onetto C.A."/>
            <person name="Borneman A.R."/>
        </authorList>
    </citation>
    <scope>NUCLEOTIDE SEQUENCE [LARGE SCALE GENOMIC DNA]</scope>
    <source>
        <strain evidence="4">AWRI1</strain>
        <tissue evidence="4">Single Adult Female</tissue>
    </source>
</reference>
<accession>A0AAN9TX38</accession>
<proteinExistence type="predicted"/>
<dbReference type="InterPro" id="IPR057464">
    <property type="entry name" value="CCDC174_GRSR"/>
</dbReference>
<name>A0AAN9TX38_9HEMI</name>
<dbReference type="Proteomes" id="UP001367676">
    <property type="component" value="Unassembled WGS sequence"/>
</dbReference>
<protein>
    <recommendedName>
        <fullName evidence="3">CCDC174 alpha/beta GRSR domain-containing protein</fullName>
    </recommendedName>
</protein>
<feature type="compositionally biased region" description="Acidic residues" evidence="2">
    <location>
        <begin position="285"/>
        <end position="300"/>
    </location>
</feature>